<dbReference type="Gene3D" id="3.90.79.10">
    <property type="entry name" value="Nucleoside Triphosphate Pyrophosphohydrolase"/>
    <property type="match status" value="1"/>
</dbReference>
<reference evidence="4" key="3">
    <citation type="submission" date="2025-09" db="UniProtKB">
        <authorList>
            <consortium name="Ensembl"/>
        </authorList>
    </citation>
    <scope>IDENTIFICATION</scope>
</reference>
<evidence type="ECO:0000259" key="3">
    <source>
        <dbReference type="PROSITE" id="PS51462"/>
    </source>
</evidence>
<dbReference type="GeneTree" id="ENSGT00390000003338"/>
<dbReference type="Proteomes" id="UP000265140">
    <property type="component" value="Chromosome 22"/>
</dbReference>
<dbReference type="SUPFAM" id="SSF55811">
    <property type="entry name" value="Nudix"/>
    <property type="match status" value="1"/>
</dbReference>
<dbReference type="InterPro" id="IPR020476">
    <property type="entry name" value="Nudix_hydrolase"/>
</dbReference>
<organism evidence="4 5">
    <name type="scientific">Esox lucius</name>
    <name type="common">Northern pike</name>
    <dbReference type="NCBI Taxonomy" id="8010"/>
    <lineage>
        <taxon>Eukaryota</taxon>
        <taxon>Metazoa</taxon>
        <taxon>Chordata</taxon>
        <taxon>Craniata</taxon>
        <taxon>Vertebrata</taxon>
        <taxon>Euteleostomi</taxon>
        <taxon>Actinopterygii</taxon>
        <taxon>Neopterygii</taxon>
        <taxon>Teleostei</taxon>
        <taxon>Protacanthopterygii</taxon>
        <taxon>Esociformes</taxon>
        <taxon>Esocidae</taxon>
        <taxon>Esox</taxon>
    </lineage>
</organism>
<keyword evidence="5" id="KW-1185">Reference proteome</keyword>
<dbReference type="InterPro" id="IPR000086">
    <property type="entry name" value="NUDIX_hydrolase_dom"/>
</dbReference>
<dbReference type="GO" id="GO:0005829">
    <property type="term" value="C:cytosol"/>
    <property type="evidence" value="ECO:0007669"/>
    <property type="project" value="TreeGrafter"/>
</dbReference>
<dbReference type="GO" id="GO:0006203">
    <property type="term" value="P:dGTP catabolic process"/>
    <property type="evidence" value="ECO:0007669"/>
    <property type="project" value="TreeGrafter"/>
</dbReference>
<dbReference type="CDD" id="cd04678">
    <property type="entry name" value="NUDIX_MTH2_Nudt15"/>
    <property type="match status" value="1"/>
</dbReference>
<dbReference type="PROSITE" id="PS51462">
    <property type="entry name" value="NUDIX"/>
    <property type="match status" value="1"/>
</dbReference>
<dbReference type="InterPro" id="IPR015797">
    <property type="entry name" value="NUDIX_hydrolase-like_dom_sf"/>
</dbReference>
<protein>
    <recommendedName>
        <fullName evidence="3">Nudix hydrolase domain-containing protein</fullName>
    </recommendedName>
</protein>
<dbReference type="PROSITE" id="PS00893">
    <property type="entry name" value="NUDIX_BOX"/>
    <property type="match status" value="1"/>
</dbReference>
<accession>A0AAY5KXP5</accession>
<gene>
    <name evidence="4" type="primary">NUDT15</name>
</gene>
<reference evidence="4" key="2">
    <citation type="submission" date="2025-08" db="UniProtKB">
        <authorList>
            <consortium name="Ensembl"/>
        </authorList>
    </citation>
    <scope>IDENTIFICATION</scope>
</reference>
<evidence type="ECO:0000256" key="1">
    <source>
        <dbReference type="ARBA" id="ARBA00022801"/>
    </source>
</evidence>
<feature type="domain" description="Nudix hydrolase" evidence="3">
    <location>
        <begin position="8"/>
        <end position="149"/>
    </location>
</feature>
<dbReference type="FunFam" id="3.90.79.10:FF:000060">
    <property type="entry name" value="Nudix hydrolase 1"/>
    <property type="match status" value="1"/>
</dbReference>
<comment type="similarity">
    <text evidence="2">Belongs to the Nudix hydrolase family.</text>
</comment>
<keyword evidence="1 2" id="KW-0378">Hydrolase</keyword>
<dbReference type="PANTHER" id="PTHR16099:SF5">
    <property type="entry name" value="NUCLEOTIDE TRIPHOSPHATE DIPHOSPHATASE NUDT15"/>
    <property type="match status" value="1"/>
</dbReference>
<dbReference type="Ensembl" id="ENSELUT00000110283.1">
    <property type="protein sequence ID" value="ENSELUP00000093496.1"/>
    <property type="gene ID" value="ENSELUG00000040060.1"/>
</dbReference>
<name>A0AAY5KXP5_ESOLU</name>
<evidence type="ECO:0000256" key="2">
    <source>
        <dbReference type="RuleBase" id="RU003476"/>
    </source>
</evidence>
<dbReference type="InterPro" id="IPR020084">
    <property type="entry name" value="NUDIX_hydrolase_CS"/>
</dbReference>
<sequence length="210" mass="23441">MTESCCPPKRPGVGVGVLVTDSAHPNCVLLGKRKNVQGKGTYQLPGGHLEFGETWEECARREVTEEAGVRLKNVRFVSVVNSIKVEEQYHYVTIFMHGELDMNYPAEPVNLEPEKNEGETSTAISLFIIRLPLVSLHLHWDLHAVLCGYVCLSPRLDLDKVGPVSSRRPAVPASSLPEKTGLPAVRRCGTRCSVVLLRRPRDRRWGSQKY</sequence>
<dbReference type="PRINTS" id="PR00502">
    <property type="entry name" value="NUDIXFAMILY"/>
</dbReference>
<evidence type="ECO:0000313" key="4">
    <source>
        <dbReference type="Ensembl" id="ENSELUP00000093496.1"/>
    </source>
</evidence>
<dbReference type="GO" id="GO:0035539">
    <property type="term" value="F:8-oxo-7,8-dihydrodeoxyguanosine triphosphate pyrophosphatase activity"/>
    <property type="evidence" value="ECO:0007669"/>
    <property type="project" value="TreeGrafter"/>
</dbReference>
<proteinExistence type="inferred from homology"/>
<reference evidence="4 5" key="1">
    <citation type="submission" date="2020-02" db="EMBL/GenBank/DDBJ databases">
        <title>Esox lucius (northern pike) genome, fEsoLuc1, primary haplotype.</title>
        <authorList>
            <person name="Myers G."/>
            <person name="Karagic N."/>
            <person name="Meyer A."/>
            <person name="Pippel M."/>
            <person name="Reichard M."/>
            <person name="Winkler S."/>
            <person name="Tracey A."/>
            <person name="Sims Y."/>
            <person name="Howe K."/>
            <person name="Rhie A."/>
            <person name="Formenti G."/>
            <person name="Durbin R."/>
            <person name="Fedrigo O."/>
            <person name="Jarvis E.D."/>
        </authorList>
    </citation>
    <scope>NUCLEOTIDE SEQUENCE [LARGE SCALE GENOMIC DNA]</scope>
</reference>
<dbReference type="PANTHER" id="PTHR16099">
    <property type="entry name" value="8-OXO-DGTP DIPHOSPHATES NUDT15"/>
    <property type="match status" value="1"/>
</dbReference>
<dbReference type="AlphaFoldDB" id="A0AAY5KXP5"/>
<evidence type="ECO:0000313" key="5">
    <source>
        <dbReference type="Proteomes" id="UP000265140"/>
    </source>
</evidence>
<dbReference type="Pfam" id="PF00293">
    <property type="entry name" value="NUDIX"/>
    <property type="match status" value="1"/>
</dbReference>